<evidence type="ECO:0000313" key="3">
    <source>
        <dbReference type="Proteomes" id="UP001046350"/>
    </source>
</evidence>
<feature type="compositionally biased region" description="Low complexity" evidence="1">
    <location>
        <begin position="47"/>
        <end position="58"/>
    </location>
</feature>
<dbReference type="RefSeq" id="WP_217842606.1">
    <property type="nucleotide sequence ID" value="NZ_CP077076.1"/>
</dbReference>
<evidence type="ECO:0000313" key="2">
    <source>
        <dbReference type="EMBL" id="QXH53197.1"/>
    </source>
</evidence>
<name>A0ABX8NA92_9PSED</name>
<dbReference type="Proteomes" id="UP001046350">
    <property type="component" value="Chromosome"/>
</dbReference>
<dbReference type="EMBL" id="CP077076">
    <property type="protein sequence ID" value="QXH53197.1"/>
    <property type="molecule type" value="Genomic_DNA"/>
</dbReference>
<feature type="region of interest" description="Disordered" evidence="1">
    <location>
        <begin position="39"/>
        <end position="103"/>
    </location>
</feature>
<reference evidence="2" key="1">
    <citation type="journal article" date="2021" name="Microorganisms">
        <title>The Ever-Expanding Pseudomonas Genus: Description of 43 New Species and Partition of the Pseudomonas putida Group.</title>
        <authorList>
            <person name="Girard L."/>
            <person name="Lood C."/>
            <person name="Hofte M."/>
            <person name="Vandamme P."/>
            <person name="Rokni-Zadeh H."/>
            <person name="van Noort V."/>
            <person name="Lavigne R."/>
            <person name="De Mot R."/>
        </authorList>
    </citation>
    <scope>NUCLEOTIDE SEQUENCE</scope>
    <source>
        <strain evidence="2">COW40</strain>
    </source>
</reference>
<evidence type="ECO:0000256" key="1">
    <source>
        <dbReference type="SAM" id="MobiDB-lite"/>
    </source>
</evidence>
<protein>
    <submittedName>
        <fullName evidence="2">Uncharacterized protein</fullName>
    </submittedName>
</protein>
<accession>A0ABX8NA92</accession>
<proteinExistence type="predicted"/>
<keyword evidence="3" id="KW-1185">Reference proteome</keyword>
<sequence length="103" mass="10765">MSNVIVKFTGAWRGYSAGEVAGFPADVAQSLIDGERAELHDQKKVAKSAAAKPKQAAKGGTQPGPAKNPDATDNPDDEKPDESGSADDDKPDESESPDDDQKP</sequence>
<feature type="compositionally biased region" description="Acidic residues" evidence="1">
    <location>
        <begin position="73"/>
        <end position="103"/>
    </location>
</feature>
<organism evidence="2 3">
    <name type="scientific">Pseudomonas fakonensis</name>
    <dbReference type="NCBI Taxonomy" id="2842355"/>
    <lineage>
        <taxon>Bacteria</taxon>
        <taxon>Pseudomonadati</taxon>
        <taxon>Pseudomonadota</taxon>
        <taxon>Gammaproteobacteria</taxon>
        <taxon>Pseudomonadales</taxon>
        <taxon>Pseudomonadaceae</taxon>
        <taxon>Pseudomonas</taxon>
    </lineage>
</organism>
<gene>
    <name evidence="2" type="ORF">KSS94_08800</name>
</gene>